<evidence type="ECO:0000313" key="2">
    <source>
        <dbReference type="EMBL" id="SBT27853.1"/>
    </source>
</evidence>
<dbReference type="KEGG" id="odi:ODI_R1933"/>
<accession>A0A1C3K8M4</accession>
<dbReference type="EMBL" id="LT907988">
    <property type="protein sequence ID" value="SOE49230.1"/>
    <property type="molecule type" value="Genomic_DNA"/>
</dbReference>
<keyword evidence="4" id="KW-1185">Reference proteome</keyword>
<evidence type="ECO:0000256" key="1">
    <source>
        <dbReference type="SAM" id="MobiDB-lite"/>
    </source>
</evidence>
<evidence type="ECO:0000313" key="4">
    <source>
        <dbReference type="Proteomes" id="UP000078558"/>
    </source>
</evidence>
<proteinExistence type="predicted"/>
<evidence type="ECO:0008006" key="5">
    <source>
        <dbReference type="Google" id="ProtNLM"/>
    </source>
</evidence>
<reference evidence="3 4" key="2">
    <citation type="submission" date="2017-08" db="EMBL/GenBank/DDBJ databases">
        <authorList>
            <person name="de Groot N.N."/>
        </authorList>
    </citation>
    <scope>NUCLEOTIDE SEQUENCE [LARGE SCALE GENOMIC DNA]</scope>
    <source>
        <strain evidence="3">Orrdi1</strain>
    </source>
</reference>
<reference evidence="2 4" key="1">
    <citation type="submission" date="2016-06" db="EMBL/GenBank/DDBJ databases">
        <authorList>
            <person name="Kjaerup R.B."/>
            <person name="Dalgaard T.S."/>
            <person name="Juul-Madsen H.R."/>
        </authorList>
    </citation>
    <scope>NUCLEOTIDE SEQUENCE [LARGE SCALE GENOMIC DNA]</scope>
    <source>
        <strain evidence="2">Orrdi1</strain>
    </source>
</reference>
<dbReference type="EMBL" id="FLRC01000056">
    <property type="protein sequence ID" value="SBT27853.1"/>
    <property type="molecule type" value="Genomic_DNA"/>
</dbReference>
<organism evidence="2 4">
    <name type="scientific">Orrella dioscoreae</name>
    <dbReference type="NCBI Taxonomy" id="1851544"/>
    <lineage>
        <taxon>Bacteria</taxon>
        <taxon>Pseudomonadati</taxon>
        <taxon>Pseudomonadota</taxon>
        <taxon>Betaproteobacteria</taxon>
        <taxon>Burkholderiales</taxon>
        <taxon>Alcaligenaceae</taxon>
        <taxon>Orrella</taxon>
    </lineage>
</organism>
<sequence length="162" mass="16650">MLAGVLALPQAWADEPLASPPAGAARAMPAGTAVQDAPAPPDGQRVWSQAPTVQDLVRLDLEAALAQRRGQWQASGEPPRGGMASAGGKPDTPALRLAAIYGVGRQLQAELLSEGRRVVLRAGGGGAAPQGLRLLSIDGECVRVRARDDVVHALCLARAEAS</sequence>
<dbReference type="Proteomes" id="UP000078558">
    <property type="component" value="Chromosome I"/>
</dbReference>
<feature type="region of interest" description="Disordered" evidence="1">
    <location>
        <begin position="68"/>
        <end position="89"/>
    </location>
</feature>
<protein>
    <recommendedName>
        <fullName evidence="5">Type IV pilus biogenesis protein PilP</fullName>
    </recommendedName>
</protein>
<dbReference type="AlphaFoldDB" id="A0A1C3K8M4"/>
<dbReference type="STRING" id="1851544.ODI_02145"/>
<gene>
    <name evidence="2" type="ORF">ODI_02145</name>
    <name evidence="3" type="ORF">ODI_R1933</name>
</gene>
<name>A0A1C3K8M4_9BURK</name>
<evidence type="ECO:0000313" key="3">
    <source>
        <dbReference type="EMBL" id="SOE49230.1"/>
    </source>
</evidence>